<dbReference type="PANTHER" id="PTHR48081:SF8">
    <property type="entry name" value="ALPHA_BETA HYDROLASE FOLD-3 DOMAIN-CONTAINING PROTEIN-RELATED"/>
    <property type="match status" value="1"/>
</dbReference>
<protein>
    <submittedName>
        <fullName evidence="4">Lipase</fullName>
    </submittedName>
</protein>
<dbReference type="InterPro" id="IPR050300">
    <property type="entry name" value="GDXG_lipolytic_enzyme"/>
</dbReference>
<gene>
    <name evidence="4" type="ORF">BST17_07295</name>
</gene>
<dbReference type="STRING" id="564198.BST17_07295"/>
<sequence>MTQSLPARQNPSRLRLKFATVASRVSVPVLARIPDPAKRLLMGRRSVTIDGNTLDTSLQLLLTAQRASGIGGLVASEDVTVARRQLDAASAAFGTDIVVPTDDFSIAGPAGPLKVRHYRAAAGAPLLVFLHGGGFVVGSFATHDGFCRRLCQDAGVHVLAVDYRLAPEHKAPAAGEDCYAAYEWALEHAAELGADPSRVAVGGDSAGGNLAAVVTQTARDRGARLPALQVLIYPMVDPVGETVSRSLFAEGYFLTKADIEWFDHHYVVGSALDHDDPRVAPLHAADLSGLSPALVVTAGFDPLRDEGRAYAQALAAAGVPVDRREYGSLVHAFINFFPLGGDSELAVADLTSALRAHLSR</sequence>
<dbReference type="InterPro" id="IPR013094">
    <property type="entry name" value="AB_hydrolase_3"/>
</dbReference>
<dbReference type="SUPFAM" id="SSF53474">
    <property type="entry name" value="alpha/beta-Hydrolases"/>
    <property type="match status" value="1"/>
</dbReference>
<dbReference type="PROSITE" id="PS01173">
    <property type="entry name" value="LIPASE_GDXG_HIS"/>
    <property type="match status" value="1"/>
</dbReference>
<name>A0A1W9YZZ7_MYCBA</name>
<feature type="domain" description="Alpha/beta hydrolase fold-3" evidence="3">
    <location>
        <begin position="127"/>
        <end position="334"/>
    </location>
</feature>
<evidence type="ECO:0000256" key="2">
    <source>
        <dbReference type="ARBA" id="ARBA00022801"/>
    </source>
</evidence>
<dbReference type="OrthoDB" id="3181909at2"/>
<dbReference type="EMBL" id="MVHJ01000005">
    <property type="protein sequence ID" value="ORA05587.1"/>
    <property type="molecule type" value="Genomic_DNA"/>
</dbReference>
<dbReference type="Gene3D" id="3.40.50.1820">
    <property type="entry name" value="alpha/beta hydrolase"/>
    <property type="match status" value="1"/>
</dbReference>
<dbReference type="FunFam" id="3.40.50.1820:FF:000089">
    <property type="entry name" value="Alpha/beta hydrolase"/>
    <property type="match status" value="1"/>
</dbReference>
<evidence type="ECO:0000313" key="5">
    <source>
        <dbReference type="Proteomes" id="UP000192366"/>
    </source>
</evidence>
<proteinExistence type="inferred from homology"/>
<evidence type="ECO:0000259" key="3">
    <source>
        <dbReference type="Pfam" id="PF07859"/>
    </source>
</evidence>
<dbReference type="Pfam" id="PF07859">
    <property type="entry name" value="Abhydrolase_3"/>
    <property type="match status" value="1"/>
</dbReference>
<dbReference type="InterPro" id="IPR002168">
    <property type="entry name" value="Lipase_GDXG_HIS_AS"/>
</dbReference>
<keyword evidence="2" id="KW-0378">Hydrolase</keyword>
<dbReference type="PANTHER" id="PTHR48081">
    <property type="entry name" value="AB HYDROLASE SUPERFAMILY PROTEIN C4A8.06C"/>
    <property type="match status" value="1"/>
</dbReference>
<dbReference type="AlphaFoldDB" id="A0A1W9YZZ7"/>
<comment type="similarity">
    <text evidence="1">Belongs to the 'GDXG' lipolytic enzyme family.</text>
</comment>
<evidence type="ECO:0000313" key="4">
    <source>
        <dbReference type="EMBL" id="ORA05587.1"/>
    </source>
</evidence>
<dbReference type="GO" id="GO:0016787">
    <property type="term" value="F:hydrolase activity"/>
    <property type="evidence" value="ECO:0007669"/>
    <property type="project" value="UniProtKB-KW"/>
</dbReference>
<dbReference type="Proteomes" id="UP000192366">
    <property type="component" value="Unassembled WGS sequence"/>
</dbReference>
<accession>A0A1W9YZZ7</accession>
<reference evidence="4 5" key="1">
    <citation type="submission" date="2017-02" db="EMBL/GenBank/DDBJ databases">
        <title>The new phylogeny of genus Mycobacterium.</title>
        <authorList>
            <person name="Tortoli E."/>
            <person name="Trovato A."/>
            <person name="Cirillo D.M."/>
        </authorList>
    </citation>
    <scope>NUCLEOTIDE SEQUENCE [LARGE SCALE GENOMIC DNA]</scope>
    <source>
        <strain evidence="4 5">DSM 45578</strain>
    </source>
</reference>
<evidence type="ECO:0000256" key="1">
    <source>
        <dbReference type="ARBA" id="ARBA00010515"/>
    </source>
</evidence>
<comment type="caution">
    <text evidence="4">The sequence shown here is derived from an EMBL/GenBank/DDBJ whole genome shotgun (WGS) entry which is preliminary data.</text>
</comment>
<keyword evidence="5" id="KW-1185">Reference proteome</keyword>
<dbReference type="InterPro" id="IPR029058">
    <property type="entry name" value="AB_hydrolase_fold"/>
</dbReference>
<organism evidence="4 5">
    <name type="scientific">Mycolicibacterium bacteremicum</name>
    <name type="common">Mycobacterium bacteremicum</name>
    <dbReference type="NCBI Taxonomy" id="564198"/>
    <lineage>
        <taxon>Bacteria</taxon>
        <taxon>Bacillati</taxon>
        <taxon>Actinomycetota</taxon>
        <taxon>Actinomycetes</taxon>
        <taxon>Mycobacteriales</taxon>
        <taxon>Mycobacteriaceae</taxon>
        <taxon>Mycolicibacterium</taxon>
    </lineage>
</organism>
<dbReference type="RefSeq" id="WP_083056652.1">
    <property type="nucleotide sequence ID" value="NZ_JACKVM010000014.1"/>
</dbReference>